<dbReference type="Proteomes" id="UP001148662">
    <property type="component" value="Unassembled WGS sequence"/>
</dbReference>
<evidence type="ECO:0000313" key="2">
    <source>
        <dbReference type="Proteomes" id="UP001148662"/>
    </source>
</evidence>
<keyword evidence="2" id="KW-1185">Reference proteome</keyword>
<sequence length="523" mass="58135">MSTLLDVALLLTGCAHVYLAPYTKVEESFNLHATHDVLMYGIGQKALSNYDHFVFPGAVPRTFLGSVLLAWFCKPFIPLAEHAEFLSNKFDLQLLARFVLVFYNTIGFSLLRRAVSRRFGGPTGVWFVVLTCTQFHVPFWMGRTLPNMFALLPTNLAFYLLYSRAPNSLRPSARNVHMAIAILTFATVVFRSELLLLLAPLVLQSLISEYTTIKKIIQTGIIAGVASIALTVSVDSYFWQRYPLWPELYGLYFNVVQGKSSDWGVSPFHAYFTSHLPKLLLSSSVLSFVGAVIDRRIRSLLWPAITFVLLLSGLGHKEWRFIVYAVPLFNIAAARAAAWLVSIKKSIFLGRLGLATAAVLVIANCLATTVLTAVSIDNYPGGKALTRFNDMYAEHKHVHVHISNLAAQTGASLFLQTHSPPYLPGLAPPAEFSHWTYNKTENLTPALLTSSHDITHAIAEVSANGARNTFEATGFPGGSWRMTGVVTAFQRLNIDKSIATITRRPWEVVQFLRSEELAILERK</sequence>
<evidence type="ECO:0000313" key="1">
    <source>
        <dbReference type="EMBL" id="KAJ3555425.1"/>
    </source>
</evidence>
<accession>A0ACC1T883</accession>
<dbReference type="EMBL" id="JANHOG010000333">
    <property type="protein sequence ID" value="KAJ3555425.1"/>
    <property type="molecule type" value="Genomic_DNA"/>
</dbReference>
<protein>
    <submittedName>
        <fullName evidence="1">Uncharacterized protein</fullName>
    </submittedName>
</protein>
<reference evidence="1" key="1">
    <citation type="submission" date="2022-07" db="EMBL/GenBank/DDBJ databases">
        <title>Genome Sequence of Phlebia brevispora.</title>
        <authorList>
            <person name="Buettner E."/>
        </authorList>
    </citation>
    <scope>NUCLEOTIDE SEQUENCE</scope>
    <source>
        <strain evidence="1">MPL23</strain>
    </source>
</reference>
<name>A0ACC1T883_9APHY</name>
<organism evidence="1 2">
    <name type="scientific">Phlebia brevispora</name>
    <dbReference type="NCBI Taxonomy" id="194682"/>
    <lineage>
        <taxon>Eukaryota</taxon>
        <taxon>Fungi</taxon>
        <taxon>Dikarya</taxon>
        <taxon>Basidiomycota</taxon>
        <taxon>Agaricomycotina</taxon>
        <taxon>Agaricomycetes</taxon>
        <taxon>Polyporales</taxon>
        <taxon>Meruliaceae</taxon>
        <taxon>Phlebia</taxon>
    </lineage>
</organism>
<proteinExistence type="predicted"/>
<comment type="caution">
    <text evidence="1">The sequence shown here is derived from an EMBL/GenBank/DDBJ whole genome shotgun (WGS) entry which is preliminary data.</text>
</comment>
<gene>
    <name evidence="1" type="ORF">NM688_g2582</name>
</gene>